<evidence type="ECO:0000313" key="2">
    <source>
        <dbReference type="Proteomes" id="UP001595075"/>
    </source>
</evidence>
<dbReference type="Proteomes" id="UP001595075">
    <property type="component" value="Unassembled WGS sequence"/>
</dbReference>
<proteinExistence type="predicted"/>
<evidence type="ECO:0000313" key="1">
    <source>
        <dbReference type="EMBL" id="KAL2067248.1"/>
    </source>
</evidence>
<name>A0ABR4CBD9_9HELO</name>
<gene>
    <name evidence="1" type="ORF">VTL71DRAFT_1672</name>
</gene>
<protein>
    <submittedName>
        <fullName evidence="1">Uncharacterized protein</fullName>
    </submittedName>
</protein>
<organism evidence="1 2">
    <name type="scientific">Oculimacula yallundae</name>
    <dbReference type="NCBI Taxonomy" id="86028"/>
    <lineage>
        <taxon>Eukaryota</taxon>
        <taxon>Fungi</taxon>
        <taxon>Dikarya</taxon>
        <taxon>Ascomycota</taxon>
        <taxon>Pezizomycotina</taxon>
        <taxon>Leotiomycetes</taxon>
        <taxon>Helotiales</taxon>
        <taxon>Ploettnerulaceae</taxon>
        <taxon>Oculimacula</taxon>
    </lineage>
</organism>
<keyword evidence="2" id="KW-1185">Reference proteome</keyword>
<sequence>MHWASHVFKGCDYMKAQKQSCISDCFSSIEEEEKRRREWLGRSDICTNFSTTVCVLLRGGCRRDRAHGFAARKNVPSSATIGFSVEDVFDMLWHGYGLKKRMAVRQTACYDCLRAGMIRRFAGLAASLLALMNGMEF</sequence>
<accession>A0ABR4CBD9</accession>
<reference evidence="1 2" key="1">
    <citation type="journal article" date="2024" name="Commun. Biol.">
        <title>Comparative genomic analysis of thermophilic fungi reveals convergent evolutionary adaptations and gene losses.</title>
        <authorList>
            <person name="Steindorff A.S."/>
            <person name="Aguilar-Pontes M.V."/>
            <person name="Robinson A.J."/>
            <person name="Andreopoulos B."/>
            <person name="LaButti K."/>
            <person name="Kuo A."/>
            <person name="Mondo S."/>
            <person name="Riley R."/>
            <person name="Otillar R."/>
            <person name="Haridas S."/>
            <person name="Lipzen A."/>
            <person name="Grimwood J."/>
            <person name="Schmutz J."/>
            <person name="Clum A."/>
            <person name="Reid I.D."/>
            <person name="Moisan M.C."/>
            <person name="Butler G."/>
            <person name="Nguyen T.T.M."/>
            <person name="Dewar K."/>
            <person name="Conant G."/>
            <person name="Drula E."/>
            <person name="Henrissat B."/>
            <person name="Hansel C."/>
            <person name="Singer S."/>
            <person name="Hutchinson M.I."/>
            <person name="de Vries R.P."/>
            <person name="Natvig D.O."/>
            <person name="Powell A.J."/>
            <person name="Tsang A."/>
            <person name="Grigoriev I.V."/>
        </authorList>
    </citation>
    <scope>NUCLEOTIDE SEQUENCE [LARGE SCALE GENOMIC DNA]</scope>
    <source>
        <strain evidence="1 2">CBS 494.80</strain>
    </source>
</reference>
<comment type="caution">
    <text evidence="1">The sequence shown here is derived from an EMBL/GenBank/DDBJ whole genome shotgun (WGS) entry which is preliminary data.</text>
</comment>
<dbReference type="EMBL" id="JAZHXI010000010">
    <property type="protein sequence ID" value="KAL2067248.1"/>
    <property type="molecule type" value="Genomic_DNA"/>
</dbReference>